<dbReference type="Proteomes" id="UP000296706">
    <property type="component" value="Chromosome"/>
</dbReference>
<proteinExistence type="predicted"/>
<evidence type="ECO:0000313" key="1">
    <source>
        <dbReference type="EMBL" id="QCC52026.1"/>
    </source>
</evidence>
<dbReference type="RefSeq" id="WP_049994370.1">
    <property type="nucleotide sequence ID" value="NZ_CP031310.1"/>
</dbReference>
<protein>
    <recommendedName>
        <fullName evidence="3">Lipoprotein</fullName>
    </recommendedName>
</protein>
<dbReference type="KEGG" id="hsn:DV733_12660"/>
<evidence type="ECO:0000313" key="2">
    <source>
        <dbReference type="Proteomes" id="UP000296706"/>
    </source>
</evidence>
<dbReference type="STRING" id="1457250.GCA_000755225_00356"/>
<accession>A0A4D6HFH6</accession>
<dbReference type="PROSITE" id="PS51257">
    <property type="entry name" value="PROKAR_LIPOPROTEIN"/>
    <property type="match status" value="1"/>
</dbReference>
<evidence type="ECO:0008006" key="3">
    <source>
        <dbReference type="Google" id="ProtNLM"/>
    </source>
</evidence>
<dbReference type="EMBL" id="CP031310">
    <property type="protein sequence ID" value="QCC52026.1"/>
    <property type="molecule type" value="Genomic_DNA"/>
</dbReference>
<gene>
    <name evidence="1" type="ORF">DV733_12660</name>
</gene>
<reference evidence="1 2" key="1">
    <citation type="journal article" date="2019" name="Nat. Commun.">
        <title>A new type of DNA phosphorothioation-based antiviral system in archaea.</title>
        <authorList>
            <person name="Xiong L."/>
            <person name="Liu S."/>
            <person name="Chen S."/>
            <person name="Xiao Y."/>
            <person name="Zhu B."/>
            <person name="Gao Y."/>
            <person name="Zhang Y."/>
            <person name="Chen B."/>
            <person name="Luo J."/>
            <person name="Deng Z."/>
            <person name="Chen X."/>
            <person name="Wang L."/>
            <person name="Chen S."/>
        </authorList>
    </citation>
    <scope>NUCLEOTIDE SEQUENCE [LARGE SCALE GENOMIC DNA]</scope>
    <source>
        <strain evidence="1 2">CBA1105</strain>
    </source>
</reference>
<keyword evidence="2" id="KW-1185">Reference proteome</keyword>
<name>A0A4D6HFH6_9EURY</name>
<sequence>MKQQLYLGLVAIVIVTSGCQWYTSTSTQGTSIEFEGSFNVSEGDFTIEGQIVNYAREGEQHSFEDLRVYLYSENETVLNSTRFDRLETRSPRFSLSASKLPEHIIIYSDGFWQIDEFKVEYYSHTEMESSIPYDPDFATSKDELPVIPDAEINTTTGSP</sequence>
<dbReference type="AlphaFoldDB" id="A0A4D6HFH6"/>
<organism evidence="1 2">
    <name type="scientific">Halapricum salinum</name>
    <dbReference type="NCBI Taxonomy" id="1457250"/>
    <lineage>
        <taxon>Archaea</taxon>
        <taxon>Methanobacteriati</taxon>
        <taxon>Methanobacteriota</taxon>
        <taxon>Stenosarchaea group</taxon>
        <taxon>Halobacteria</taxon>
        <taxon>Halobacteriales</taxon>
        <taxon>Haloarculaceae</taxon>
        <taxon>Halapricum</taxon>
    </lineage>
</organism>
<dbReference type="GeneID" id="39848726"/>